<dbReference type="InterPro" id="IPR024078">
    <property type="entry name" value="LmbE-like_dom_sf"/>
</dbReference>
<sequence length="253" mass="27435">MVGDVTEETREPFVPVDENWERALCVVAHPDDLEFGTAAAIARWTDQGKTVVYAMVTSGEAGIDAMSPDECRTVREAEQIASGRVVGVDVVEFLGQPDGVLEYGVALRAVICAAVRRHQPEIVITNNFRPSWGGQSLNQADHIAVGMATLDAVRDAGNRWVFHDQIADGLQPWGGVKQVWAAGSPDSRHAVDTTATFDRGVASLEAHRAYIDGLGWEFFDPREFLEGGARQAGTRLGVPMAAPFEVFPMGWGE</sequence>
<dbReference type="AlphaFoldDB" id="F5XRU4"/>
<dbReference type="SUPFAM" id="SSF102588">
    <property type="entry name" value="LmbE-like"/>
    <property type="match status" value="1"/>
</dbReference>
<dbReference type="KEGG" id="mph:MLP_41430"/>
<dbReference type="eggNOG" id="COG2120">
    <property type="taxonomic scope" value="Bacteria"/>
</dbReference>
<dbReference type="Pfam" id="PF02585">
    <property type="entry name" value="PIG-L"/>
    <property type="match status" value="1"/>
</dbReference>
<dbReference type="GO" id="GO:0016811">
    <property type="term" value="F:hydrolase activity, acting on carbon-nitrogen (but not peptide) bonds, in linear amides"/>
    <property type="evidence" value="ECO:0007669"/>
    <property type="project" value="TreeGrafter"/>
</dbReference>
<protein>
    <recommendedName>
        <fullName evidence="4">Hydrolase</fullName>
    </recommendedName>
</protein>
<dbReference type="InterPro" id="IPR003737">
    <property type="entry name" value="GlcNAc_PI_deacetylase-related"/>
</dbReference>
<dbReference type="GO" id="GO:0016137">
    <property type="term" value="P:glycoside metabolic process"/>
    <property type="evidence" value="ECO:0007669"/>
    <property type="project" value="UniProtKB-ARBA"/>
</dbReference>
<keyword evidence="3" id="KW-1185">Reference proteome</keyword>
<gene>
    <name evidence="2" type="ordered locus">MLP_41430</name>
</gene>
<evidence type="ECO:0000313" key="3">
    <source>
        <dbReference type="Proteomes" id="UP000007947"/>
    </source>
</evidence>
<reference evidence="2 3" key="1">
    <citation type="submission" date="2011-05" db="EMBL/GenBank/DDBJ databases">
        <title>Whole genome sequence of Microlunatus phosphovorus NM-1.</title>
        <authorList>
            <person name="Hosoyama A."/>
            <person name="Sasaki K."/>
            <person name="Harada T."/>
            <person name="Igarashi R."/>
            <person name="Kawakoshi A."/>
            <person name="Sasagawa M."/>
            <person name="Fukada J."/>
            <person name="Nakamura S."/>
            <person name="Katano Y."/>
            <person name="Hanada S."/>
            <person name="Kamagata Y."/>
            <person name="Nakamura N."/>
            <person name="Yamazaki S."/>
            <person name="Fujita N."/>
        </authorList>
    </citation>
    <scope>NUCLEOTIDE SEQUENCE [LARGE SCALE GENOMIC DNA]</scope>
    <source>
        <strain evidence="3">ATCC 700054 / DSM 10555 / JCM 9379 / NBRC 101784 / NCIMB 13414 / VKM Ac-1990 / NM-1</strain>
    </source>
</reference>
<dbReference type="PANTHER" id="PTHR12993">
    <property type="entry name" value="N-ACETYLGLUCOSAMINYL-PHOSPHATIDYLINOSITOL DE-N-ACETYLASE-RELATED"/>
    <property type="match status" value="1"/>
</dbReference>
<accession>F5XRU4</accession>
<evidence type="ECO:0000256" key="1">
    <source>
        <dbReference type="ARBA" id="ARBA00022833"/>
    </source>
</evidence>
<dbReference type="Proteomes" id="UP000007947">
    <property type="component" value="Chromosome"/>
</dbReference>
<dbReference type="PANTHER" id="PTHR12993:SF28">
    <property type="entry name" value="LMBE FAMILY PROTEIN"/>
    <property type="match status" value="1"/>
</dbReference>
<dbReference type="STRING" id="1032480.MLP_41430"/>
<evidence type="ECO:0000313" key="2">
    <source>
        <dbReference type="EMBL" id="BAK37157.1"/>
    </source>
</evidence>
<dbReference type="HOGENOM" id="CLU_049311_3_2_11"/>
<evidence type="ECO:0008006" key="4">
    <source>
        <dbReference type="Google" id="ProtNLM"/>
    </source>
</evidence>
<dbReference type="EMBL" id="AP012204">
    <property type="protein sequence ID" value="BAK37157.1"/>
    <property type="molecule type" value="Genomic_DNA"/>
</dbReference>
<dbReference type="Gene3D" id="3.40.50.10320">
    <property type="entry name" value="LmbE-like"/>
    <property type="match status" value="1"/>
</dbReference>
<proteinExistence type="predicted"/>
<dbReference type="RefSeq" id="WP_013864994.1">
    <property type="nucleotide sequence ID" value="NC_015635.1"/>
</dbReference>
<organism evidence="2 3">
    <name type="scientific">Microlunatus phosphovorus (strain ATCC 700054 / DSM 10555 / JCM 9379 / NBRC 101784 / NCIMB 13414 / VKM Ac-1990 / NM-1)</name>
    <dbReference type="NCBI Taxonomy" id="1032480"/>
    <lineage>
        <taxon>Bacteria</taxon>
        <taxon>Bacillati</taxon>
        <taxon>Actinomycetota</taxon>
        <taxon>Actinomycetes</taxon>
        <taxon>Propionibacteriales</taxon>
        <taxon>Propionibacteriaceae</taxon>
        <taxon>Microlunatus</taxon>
    </lineage>
</organism>
<keyword evidence="1" id="KW-0862">Zinc</keyword>
<name>F5XRU4_MICPN</name>